<name>A0AAV8Q493_ENSVE</name>
<organism evidence="1 2">
    <name type="scientific">Ensete ventricosum</name>
    <name type="common">Abyssinian banana</name>
    <name type="synonym">Musa ensete</name>
    <dbReference type="NCBI Taxonomy" id="4639"/>
    <lineage>
        <taxon>Eukaryota</taxon>
        <taxon>Viridiplantae</taxon>
        <taxon>Streptophyta</taxon>
        <taxon>Embryophyta</taxon>
        <taxon>Tracheophyta</taxon>
        <taxon>Spermatophyta</taxon>
        <taxon>Magnoliopsida</taxon>
        <taxon>Liliopsida</taxon>
        <taxon>Zingiberales</taxon>
        <taxon>Musaceae</taxon>
        <taxon>Ensete</taxon>
    </lineage>
</organism>
<dbReference type="AlphaFoldDB" id="A0AAV8Q493"/>
<keyword evidence="2" id="KW-1185">Reference proteome</keyword>
<comment type="caution">
    <text evidence="1">The sequence shown here is derived from an EMBL/GenBank/DDBJ whole genome shotgun (WGS) entry which is preliminary data.</text>
</comment>
<proteinExistence type="predicted"/>
<gene>
    <name evidence="1" type="ORF">OPV22_029783</name>
</gene>
<sequence length="74" mass="8529">MGVENGFNVGEIRTERDEEARAEIEMMSELHPVLGLFGWTIRNNDKCRDNYVLAGKLLQAKREHFSVEDNYTPS</sequence>
<protein>
    <submittedName>
        <fullName evidence="1">Uncharacterized protein</fullName>
    </submittedName>
</protein>
<accession>A0AAV8Q493</accession>
<evidence type="ECO:0000313" key="1">
    <source>
        <dbReference type="EMBL" id="KAJ8467231.1"/>
    </source>
</evidence>
<evidence type="ECO:0000313" key="2">
    <source>
        <dbReference type="Proteomes" id="UP001222027"/>
    </source>
</evidence>
<reference evidence="1 2" key="1">
    <citation type="submission" date="2022-12" db="EMBL/GenBank/DDBJ databases">
        <title>Chromosome-scale assembly of the Ensete ventricosum genome.</title>
        <authorList>
            <person name="Dussert Y."/>
            <person name="Stocks J."/>
            <person name="Wendawek A."/>
            <person name="Woldeyes F."/>
            <person name="Nichols R.A."/>
            <person name="Borrell J.S."/>
        </authorList>
    </citation>
    <scope>NUCLEOTIDE SEQUENCE [LARGE SCALE GENOMIC DNA]</scope>
    <source>
        <strain evidence="2">cv. Maze</strain>
        <tissue evidence="1">Seeds</tissue>
    </source>
</reference>
<dbReference type="Proteomes" id="UP001222027">
    <property type="component" value="Unassembled WGS sequence"/>
</dbReference>
<dbReference type="EMBL" id="JAQQAF010000008">
    <property type="protein sequence ID" value="KAJ8467231.1"/>
    <property type="molecule type" value="Genomic_DNA"/>
</dbReference>